<evidence type="ECO:0000256" key="4">
    <source>
        <dbReference type="ARBA" id="ARBA00023163"/>
    </source>
</evidence>
<sequence length="314" mass="33478">MDKLEGMRIFVAVADAKGFAPAARQLGVSAPAVTRAVAALEARIGTQLLRRSTRQVALTEAGARFHADCKRILSEIDEAESSASGAHVVPQGLLSITAPVIFGRLHVAPVLQDFLGLHPQVSARSFYTDQIVHLLDEGMDVALRIAHLPDSGLVAVRVGEVRRVVVASPQYLAEHGVPRTPADFLQHRGIGFSQHGSVSAPWVFYPPGAGARSEGVVAHPRLRHVTNAGDASIAGALANQGLVRALSYQVAEPVLAGRLHIVMADHEPPPIPVQLVYAEGRRAAAKVRAFVDYAAERLRAEPVLNGSLQWPALP</sequence>
<dbReference type="EMBL" id="CP136336">
    <property type="protein sequence ID" value="WOB09030.1"/>
    <property type="molecule type" value="Genomic_DNA"/>
</dbReference>
<evidence type="ECO:0000256" key="1">
    <source>
        <dbReference type="ARBA" id="ARBA00009437"/>
    </source>
</evidence>
<dbReference type="InterPro" id="IPR000847">
    <property type="entry name" value="LysR_HTH_N"/>
</dbReference>
<evidence type="ECO:0000313" key="6">
    <source>
        <dbReference type="EMBL" id="WOB09030.1"/>
    </source>
</evidence>
<organism evidence="6 7">
    <name type="scientific">Piscinibacter gummiphilus</name>
    <dbReference type="NCBI Taxonomy" id="946333"/>
    <lineage>
        <taxon>Bacteria</taxon>
        <taxon>Pseudomonadati</taxon>
        <taxon>Pseudomonadota</taxon>
        <taxon>Betaproteobacteria</taxon>
        <taxon>Burkholderiales</taxon>
        <taxon>Sphaerotilaceae</taxon>
        <taxon>Piscinibacter</taxon>
    </lineage>
</organism>
<dbReference type="InterPro" id="IPR058163">
    <property type="entry name" value="LysR-type_TF_proteobact-type"/>
</dbReference>
<evidence type="ECO:0000256" key="3">
    <source>
        <dbReference type="ARBA" id="ARBA00023125"/>
    </source>
</evidence>
<keyword evidence="4" id="KW-0804">Transcription</keyword>
<dbReference type="Gene3D" id="1.10.10.10">
    <property type="entry name" value="Winged helix-like DNA-binding domain superfamily/Winged helix DNA-binding domain"/>
    <property type="match status" value="1"/>
</dbReference>
<evidence type="ECO:0000256" key="2">
    <source>
        <dbReference type="ARBA" id="ARBA00023015"/>
    </source>
</evidence>
<dbReference type="Proteomes" id="UP001303946">
    <property type="component" value="Chromosome"/>
</dbReference>
<dbReference type="InterPro" id="IPR036390">
    <property type="entry name" value="WH_DNA-bd_sf"/>
</dbReference>
<dbReference type="PROSITE" id="PS50931">
    <property type="entry name" value="HTH_LYSR"/>
    <property type="match status" value="1"/>
</dbReference>
<name>A0ABZ0D161_9BURK</name>
<keyword evidence="2" id="KW-0805">Transcription regulation</keyword>
<keyword evidence="3" id="KW-0238">DNA-binding</keyword>
<evidence type="ECO:0000313" key="7">
    <source>
        <dbReference type="Proteomes" id="UP001303946"/>
    </source>
</evidence>
<dbReference type="SUPFAM" id="SSF53850">
    <property type="entry name" value="Periplasmic binding protein-like II"/>
    <property type="match status" value="1"/>
</dbReference>
<keyword evidence="7" id="KW-1185">Reference proteome</keyword>
<proteinExistence type="inferred from homology"/>
<dbReference type="PANTHER" id="PTHR30537">
    <property type="entry name" value="HTH-TYPE TRANSCRIPTIONAL REGULATOR"/>
    <property type="match status" value="1"/>
</dbReference>
<comment type="similarity">
    <text evidence="1">Belongs to the LysR transcriptional regulatory family.</text>
</comment>
<accession>A0ABZ0D161</accession>
<dbReference type="Pfam" id="PF00126">
    <property type="entry name" value="HTH_1"/>
    <property type="match status" value="1"/>
</dbReference>
<gene>
    <name evidence="6" type="ORF">RXV79_02995</name>
</gene>
<protein>
    <submittedName>
        <fullName evidence="6">LysR family transcriptional regulator</fullName>
    </submittedName>
</protein>
<dbReference type="SUPFAM" id="SSF46785">
    <property type="entry name" value="Winged helix' DNA-binding domain"/>
    <property type="match status" value="1"/>
</dbReference>
<dbReference type="PANTHER" id="PTHR30537:SF5">
    <property type="entry name" value="HTH-TYPE TRANSCRIPTIONAL ACTIVATOR TTDR-RELATED"/>
    <property type="match status" value="1"/>
</dbReference>
<dbReference type="InterPro" id="IPR036388">
    <property type="entry name" value="WH-like_DNA-bd_sf"/>
</dbReference>
<evidence type="ECO:0000259" key="5">
    <source>
        <dbReference type="PROSITE" id="PS50931"/>
    </source>
</evidence>
<dbReference type="Pfam" id="PF03466">
    <property type="entry name" value="LysR_substrate"/>
    <property type="match status" value="1"/>
</dbReference>
<feature type="domain" description="HTH lysR-type" evidence="5">
    <location>
        <begin position="1"/>
        <end position="59"/>
    </location>
</feature>
<dbReference type="RefSeq" id="WP_316701990.1">
    <property type="nucleotide sequence ID" value="NZ_CP136336.1"/>
</dbReference>
<dbReference type="InterPro" id="IPR005119">
    <property type="entry name" value="LysR_subst-bd"/>
</dbReference>
<dbReference type="Gene3D" id="3.40.190.290">
    <property type="match status" value="1"/>
</dbReference>
<reference evidence="6 7" key="1">
    <citation type="submission" date="2023-10" db="EMBL/GenBank/DDBJ databases">
        <title>Bacteria for the degradation of biodegradable plastic PBAT(Polybutylene adipate terephthalate).</title>
        <authorList>
            <person name="Weon H.-Y."/>
            <person name="Yeon J."/>
        </authorList>
    </citation>
    <scope>NUCLEOTIDE SEQUENCE [LARGE SCALE GENOMIC DNA]</scope>
    <source>
        <strain evidence="6 7">SBD 7-3</strain>
    </source>
</reference>